<keyword evidence="1" id="KW-0812">Transmembrane</keyword>
<evidence type="ECO:0000256" key="1">
    <source>
        <dbReference type="SAM" id="Phobius"/>
    </source>
</evidence>
<feature type="transmembrane region" description="Helical" evidence="1">
    <location>
        <begin position="32"/>
        <end position="51"/>
    </location>
</feature>
<protein>
    <recommendedName>
        <fullName evidence="4">Tetratricopeptide repeat-like domain-containing protein</fullName>
    </recommendedName>
</protein>
<evidence type="ECO:0008006" key="4">
    <source>
        <dbReference type="Google" id="ProtNLM"/>
    </source>
</evidence>
<dbReference type="EMBL" id="CP075587">
    <property type="protein sequence ID" value="QYF48030.1"/>
    <property type="molecule type" value="Genomic_DNA"/>
</dbReference>
<keyword evidence="1" id="KW-0472">Membrane</keyword>
<dbReference type="RefSeq" id="WP_215216404.1">
    <property type="nucleotide sequence ID" value="NZ_CP075587.1"/>
</dbReference>
<keyword evidence="1" id="KW-1133">Transmembrane helix</keyword>
<reference evidence="2 3" key="1">
    <citation type="journal article" date="2022" name="bioRxiv">
        <title>Ecology and evolution of chlamydial symbionts of arthropods.</title>
        <authorList>
            <person name="Halter T."/>
            <person name="Koestlbacher S."/>
            <person name="Collingro A."/>
            <person name="Sixt B.S."/>
            <person name="Toenshoff E.R."/>
            <person name="Hendrickx F."/>
            <person name="Kostanjsek R."/>
            <person name="Horn M."/>
        </authorList>
    </citation>
    <scope>NUCLEOTIDE SEQUENCE [LARGE SCALE GENOMIC DNA]</scope>
    <source>
        <strain evidence="2">W744xW776</strain>
    </source>
</reference>
<organism evidence="2 3">
    <name type="scientific">Candidatus Rhabdochlamydia oedothoracis</name>
    <dbReference type="NCBI Taxonomy" id="2720720"/>
    <lineage>
        <taxon>Bacteria</taxon>
        <taxon>Pseudomonadati</taxon>
        <taxon>Chlamydiota</taxon>
        <taxon>Chlamydiia</taxon>
        <taxon>Parachlamydiales</taxon>
        <taxon>Candidatus Rhabdochlamydiaceae</taxon>
        <taxon>Candidatus Rhabdochlamydia</taxon>
    </lineage>
</organism>
<keyword evidence="3" id="KW-1185">Reference proteome</keyword>
<evidence type="ECO:0000313" key="2">
    <source>
        <dbReference type="EMBL" id="QYF48030.1"/>
    </source>
</evidence>
<dbReference type="Proteomes" id="UP000826014">
    <property type="component" value="Chromosome"/>
</dbReference>
<gene>
    <name evidence="2" type="ORF">RHABOEDO_000120</name>
</gene>
<proteinExistence type="predicted"/>
<sequence>MKKLKLEDPLPFGRLALAKIFFLDRSINRSKIAIYACSGIFVAMLVMYQFGRFESRSSAYKEANAMYAKWRDPQAFNKLEKIVSSHPELQTKFGGLIAQRLLSIGETKRATAYMTKALERAQGLISPYYTRFSKTTLLIADDKLMVALEEAKQLKSDLEKDAFLWEQMDSQKRSGGLLYAYNLIRIAALERELGSKEGEKAAWEEILCNAGWSKVEEPAKTYDPKAYATLARNFQSGSFSLLDYIKQRKKELE</sequence>
<accession>A0ABX8UYJ4</accession>
<evidence type="ECO:0000313" key="3">
    <source>
        <dbReference type="Proteomes" id="UP000826014"/>
    </source>
</evidence>
<name>A0ABX8UYJ4_9BACT</name>